<dbReference type="Proteomes" id="UP001215598">
    <property type="component" value="Unassembled WGS sequence"/>
</dbReference>
<gene>
    <name evidence="2" type="ORF">B0H16DRAFT_1728305</name>
</gene>
<evidence type="ECO:0000313" key="2">
    <source>
        <dbReference type="EMBL" id="KAJ7742056.1"/>
    </source>
</evidence>
<dbReference type="AlphaFoldDB" id="A0AAD7IH34"/>
<accession>A0AAD7IH34</accession>
<feature type="compositionally biased region" description="Low complexity" evidence="1">
    <location>
        <begin position="71"/>
        <end position="81"/>
    </location>
</feature>
<comment type="caution">
    <text evidence="2">The sequence shown here is derived from an EMBL/GenBank/DDBJ whole genome shotgun (WGS) entry which is preliminary data.</text>
</comment>
<name>A0AAD7IH34_9AGAR</name>
<keyword evidence="3" id="KW-1185">Reference proteome</keyword>
<reference evidence="2" key="1">
    <citation type="submission" date="2023-03" db="EMBL/GenBank/DDBJ databases">
        <title>Massive genome expansion in bonnet fungi (Mycena s.s.) driven by repeated elements and novel gene families across ecological guilds.</title>
        <authorList>
            <consortium name="Lawrence Berkeley National Laboratory"/>
            <person name="Harder C.B."/>
            <person name="Miyauchi S."/>
            <person name="Viragh M."/>
            <person name="Kuo A."/>
            <person name="Thoen E."/>
            <person name="Andreopoulos B."/>
            <person name="Lu D."/>
            <person name="Skrede I."/>
            <person name="Drula E."/>
            <person name="Henrissat B."/>
            <person name="Morin E."/>
            <person name="Kohler A."/>
            <person name="Barry K."/>
            <person name="LaButti K."/>
            <person name="Morin E."/>
            <person name="Salamov A."/>
            <person name="Lipzen A."/>
            <person name="Mereny Z."/>
            <person name="Hegedus B."/>
            <person name="Baldrian P."/>
            <person name="Stursova M."/>
            <person name="Weitz H."/>
            <person name="Taylor A."/>
            <person name="Grigoriev I.V."/>
            <person name="Nagy L.G."/>
            <person name="Martin F."/>
            <person name="Kauserud H."/>
        </authorList>
    </citation>
    <scope>NUCLEOTIDE SEQUENCE</scope>
    <source>
        <strain evidence="2">CBHHK182m</strain>
    </source>
</reference>
<sequence length="154" mass="17202">MMPPYTDAIQPRRLAHSQYSWWRDLGTKRTTSDPAARHVCLRRIRHSPVVFIHHPYAFHLPPCPQLLLPPSHPFSTSSTSTAQPQNPGKQKNPRMDGSPPPPSCAAAARAALVAEKISEMICYFWFTPSVPSARRTGISPAGSSLQVVWMAMYR</sequence>
<dbReference type="EMBL" id="JARKIB010000096">
    <property type="protein sequence ID" value="KAJ7742056.1"/>
    <property type="molecule type" value="Genomic_DNA"/>
</dbReference>
<organism evidence="2 3">
    <name type="scientific">Mycena metata</name>
    <dbReference type="NCBI Taxonomy" id="1033252"/>
    <lineage>
        <taxon>Eukaryota</taxon>
        <taxon>Fungi</taxon>
        <taxon>Dikarya</taxon>
        <taxon>Basidiomycota</taxon>
        <taxon>Agaricomycotina</taxon>
        <taxon>Agaricomycetes</taxon>
        <taxon>Agaricomycetidae</taxon>
        <taxon>Agaricales</taxon>
        <taxon>Marasmiineae</taxon>
        <taxon>Mycenaceae</taxon>
        <taxon>Mycena</taxon>
    </lineage>
</organism>
<protein>
    <submittedName>
        <fullName evidence="2">Uncharacterized protein</fullName>
    </submittedName>
</protein>
<evidence type="ECO:0000256" key="1">
    <source>
        <dbReference type="SAM" id="MobiDB-lite"/>
    </source>
</evidence>
<evidence type="ECO:0000313" key="3">
    <source>
        <dbReference type="Proteomes" id="UP001215598"/>
    </source>
</evidence>
<feature type="region of interest" description="Disordered" evidence="1">
    <location>
        <begin position="71"/>
        <end position="104"/>
    </location>
</feature>
<proteinExistence type="predicted"/>